<dbReference type="AlphaFoldDB" id="A0A183ITZ6"/>
<dbReference type="PANTHER" id="PTHR15680">
    <property type="entry name" value="RIBOSOMAL PROTEIN L19"/>
    <property type="match status" value="1"/>
</dbReference>
<dbReference type="PANTHER" id="PTHR15680:SF9">
    <property type="entry name" value="LARGE RIBOSOMAL SUBUNIT PROTEIN BL19M"/>
    <property type="match status" value="1"/>
</dbReference>
<evidence type="ECO:0000256" key="4">
    <source>
        <dbReference type="ARBA" id="ARBA00035288"/>
    </source>
</evidence>
<dbReference type="InterPro" id="IPR001857">
    <property type="entry name" value="Ribosomal_bL19"/>
</dbReference>
<organism evidence="8">
    <name type="scientific">Soboliphyme baturini</name>
    <dbReference type="NCBI Taxonomy" id="241478"/>
    <lineage>
        <taxon>Eukaryota</taxon>
        <taxon>Metazoa</taxon>
        <taxon>Ecdysozoa</taxon>
        <taxon>Nematoda</taxon>
        <taxon>Enoplea</taxon>
        <taxon>Dorylaimia</taxon>
        <taxon>Dioctophymatida</taxon>
        <taxon>Dioctophymatoidea</taxon>
        <taxon>Soboliphymatidae</taxon>
        <taxon>Soboliphyme</taxon>
    </lineage>
</organism>
<evidence type="ECO:0000313" key="7">
    <source>
        <dbReference type="Proteomes" id="UP000270296"/>
    </source>
</evidence>
<reference evidence="6 7" key="2">
    <citation type="submission" date="2018-11" db="EMBL/GenBank/DDBJ databases">
        <authorList>
            <consortium name="Pathogen Informatics"/>
        </authorList>
    </citation>
    <scope>NUCLEOTIDE SEQUENCE [LARGE SCALE GENOMIC DNA]</scope>
</reference>
<proteinExistence type="inferred from homology"/>
<comment type="similarity">
    <text evidence="1">Belongs to the bacterial ribosomal protein bL19 family.</text>
</comment>
<gene>
    <name evidence="6" type="ORF">SBAD_LOCUS7093</name>
</gene>
<name>A0A183ITZ6_9BILA</name>
<evidence type="ECO:0000313" key="8">
    <source>
        <dbReference type="WBParaSite" id="SBAD_0000735901-mRNA-1"/>
    </source>
</evidence>
<dbReference type="Proteomes" id="UP000270296">
    <property type="component" value="Unassembled WGS sequence"/>
</dbReference>
<dbReference type="EMBL" id="UZAM01010315">
    <property type="protein sequence ID" value="VDP11863.1"/>
    <property type="molecule type" value="Genomic_DNA"/>
</dbReference>
<evidence type="ECO:0000256" key="2">
    <source>
        <dbReference type="ARBA" id="ARBA00022980"/>
    </source>
</evidence>
<dbReference type="GO" id="GO:0005762">
    <property type="term" value="C:mitochondrial large ribosomal subunit"/>
    <property type="evidence" value="ECO:0007669"/>
    <property type="project" value="TreeGrafter"/>
</dbReference>
<dbReference type="InterPro" id="IPR038657">
    <property type="entry name" value="Ribosomal_bL19_sf"/>
</dbReference>
<accession>A0A183ITZ6</accession>
<evidence type="ECO:0000256" key="1">
    <source>
        <dbReference type="ARBA" id="ARBA00005781"/>
    </source>
</evidence>
<keyword evidence="3" id="KW-0687">Ribonucleoprotein</keyword>
<dbReference type="GO" id="GO:0003735">
    <property type="term" value="F:structural constituent of ribosome"/>
    <property type="evidence" value="ECO:0007669"/>
    <property type="project" value="InterPro"/>
</dbReference>
<keyword evidence="7" id="KW-1185">Reference proteome</keyword>
<dbReference type="WBParaSite" id="SBAD_0000735901-mRNA-1">
    <property type="protein sequence ID" value="SBAD_0000735901-mRNA-1"/>
    <property type="gene ID" value="SBAD_0000735901"/>
</dbReference>
<keyword evidence="2" id="KW-0689">Ribosomal protein</keyword>
<reference evidence="8" key="1">
    <citation type="submission" date="2016-06" db="UniProtKB">
        <authorList>
            <consortium name="WormBaseParasite"/>
        </authorList>
    </citation>
    <scope>IDENTIFICATION</scope>
</reference>
<sequence length="239" mass="28630">MFPDFLPWPNFKYRNKLSEKLERLDMLRRRQKINIPEFYVGSILRVTTSDPYAPRRVNTFVGICIQRDEVGLRHYFTLRNYIDGEVKYEMYSPLIQKIEVLKLEKRLDDELLYLRDCPPEYSAVPLNMDPVPCPVGTVPLNTAKVKLKFPPWNKRWELRDVKGIEEFWNLVTPYYKKLFEHHRKYDIVDQYRKSIPLEDLQEIVEDIKEFEKHIKIEPRSRHVPISTLLVAAARKAKHT</sequence>
<dbReference type="Gene3D" id="2.30.30.790">
    <property type="match status" value="1"/>
</dbReference>
<dbReference type="OrthoDB" id="432645at2759"/>
<protein>
    <recommendedName>
        <fullName evidence="4">Large ribosomal subunit protein bL19m</fullName>
    </recommendedName>
    <alternativeName>
        <fullName evidence="5">39S ribosomal protein L19, mitochondrial</fullName>
    </alternativeName>
</protein>
<evidence type="ECO:0000256" key="5">
    <source>
        <dbReference type="ARBA" id="ARBA00035359"/>
    </source>
</evidence>
<dbReference type="InterPro" id="IPR008991">
    <property type="entry name" value="Translation_prot_SH3-like_sf"/>
</dbReference>
<evidence type="ECO:0000256" key="3">
    <source>
        <dbReference type="ARBA" id="ARBA00023274"/>
    </source>
</evidence>
<dbReference type="GO" id="GO:0006412">
    <property type="term" value="P:translation"/>
    <property type="evidence" value="ECO:0007669"/>
    <property type="project" value="InterPro"/>
</dbReference>
<dbReference type="SUPFAM" id="SSF50104">
    <property type="entry name" value="Translation proteins SH3-like domain"/>
    <property type="match status" value="1"/>
</dbReference>
<evidence type="ECO:0000313" key="6">
    <source>
        <dbReference type="EMBL" id="VDP11863.1"/>
    </source>
</evidence>
<dbReference type="Pfam" id="PF01245">
    <property type="entry name" value="Ribosomal_L19"/>
    <property type="match status" value="1"/>
</dbReference>